<dbReference type="InterPro" id="IPR016152">
    <property type="entry name" value="PTrfase/Anion_transptr"/>
</dbReference>
<dbReference type="RefSeq" id="WP_271204860.1">
    <property type="nucleotide sequence ID" value="NZ_BSFK01000010.1"/>
</dbReference>
<dbReference type="EMBL" id="BSFK01000010">
    <property type="protein sequence ID" value="GLK77019.1"/>
    <property type="molecule type" value="Genomic_DNA"/>
</dbReference>
<dbReference type="NCBIfam" id="TIGR01419">
    <property type="entry name" value="nitro_reg_IIA"/>
    <property type="match status" value="1"/>
</dbReference>
<dbReference type="InterPro" id="IPR051541">
    <property type="entry name" value="PTS_SugarTrans_NitroReg"/>
</dbReference>
<dbReference type="AlphaFoldDB" id="A0A9W6N3G9"/>
<comment type="caution">
    <text evidence="4">The sequence shown here is derived from an EMBL/GenBank/DDBJ whole genome shotgun (WGS) entry which is preliminary data.</text>
</comment>
<dbReference type="SUPFAM" id="SSF55804">
    <property type="entry name" value="Phoshotransferase/anion transport protein"/>
    <property type="match status" value="1"/>
</dbReference>
<evidence type="ECO:0000313" key="4">
    <source>
        <dbReference type="EMBL" id="GLK77019.1"/>
    </source>
</evidence>
<reference evidence="4" key="2">
    <citation type="submission" date="2023-01" db="EMBL/GenBank/DDBJ databases">
        <authorList>
            <person name="Sun Q."/>
            <person name="Evtushenko L."/>
        </authorList>
    </citation>
    <scope>NUCLEOTIDE SEQUENCE</scope>
    <source>
        <strain evidence="4">VKM B-2555</strain>
    </source>
</reference>
<name>A0A9W6N3G9_9HYPH</name>
<dbReference type="GO" id="GO:0005737">
    <property type="term" value="C:cytoplasm"/>
    <property type="evidence" value="ECO:0007669"/>
    <property type="project" value="UniProtKB-SubCell"/>
</dbReference>
<accession>A0A9W6N3G9</accession>
<dbReference type="InterPro" id="IPR006320">
    <property type="entry name" value="PTS_Nitro_regul"/>
</dbReference>
<dbReference type="PANTHER" id="PTHR47738">
    <property type="entry name" value="PTS SYSTEM FRUCTOSE-LIKE EIIA COMPONENT-RELATED"/>
    <property type="match status" value="1"/>
</dbReference>
<proteinExistence type="predicted"/>
<evidence type="ECO:0000259" key="3">
    <source>
        <dbReference type="PROSITE" id="PS51094"/>
    </source>
</evidence>
<gene>
    <name evidence="4" type="primary">ptsN_2</name>
    <name evidence="4" type="ORF">GCM10008171_22730</name>
</gene>
<sequence length="154" mass="16380">MPLADLVAPNAILPALKVNSKKQALQELAAKAAELTGLRERDIFDTLLQRERLGSTGVGAGIAIPHGKLPGYDRLFGLFARLERPIDFDALDGEPVDLVFLLLAPETAGADHLKALARVARLLRDPAVAQKLRASRDAAALHVVLTQIAAPNAA</sequence>
<dbReference type="PROSITE" id="PS00372">
    <property type="entry name" value="PTS_EIIA_TYPE_2_HIS"/>
    <property type="match status" value="1"/>
</dbReference>
<evidence type="ECO:0000313" key="5">
    <source>
        <dbReference type="Proteomes" id="UP001143364"/>
    </source>
</evidence>
<keyword evidence="2" id="KW-0808">Transferase</keyword>
<comment type="subcellular location">
    <subcellularLocation>
        <location evidence="1">Cytoplasm</location>
    </subcellularLocation>
</comment>
<dbReference type="Gene3D" id="3.40.930.10">
    <property type="entry name" value="Mannitol-specific EII, Chain A"/>
    <property type="match status" value="1"/>
</dbReference>
<dbReference type="CDD" id="cd00211">
    <property type="entry name" value="PTS_IIA_fru"/>
    <property type="match status" value="1"/>
</dbReference>
<dbReference type="FunFam" id="3.40.930.10:FF:000009">
    <property type="entry name" value="PTS system, fructose specific IIABC component"/>
    <property type="match status" value="1"/>
</dbReference>
<dbReference type="GO" id="GO:0009401">
    <property type="term" value="P:phosphoenolpyruvate-dependent sugar phosphotransferase system"/>
    <property type="evidence" value="ECO:0007669"/>
    <property type="project" value="InterPro"/>
</dbReference>
<dbReference type="Pfam" id="PF00359">
    <property type="entry name" value="PTS_EIIA_2"/>
    <property type="match status" value="1"/>
</dbReference>
<evidence type="ECO:0000256" key="2">
    <source>
        <dbReference type="ARBA" id="ARBA00022679"/>
    </source>
</evidence>
<dbReference type="PANTHER" id="PTHR47738:SF1">
    <property type="entry name" value="NITROGEN REGULATORY PROTEIN"/>
    <property type="match status" value="1"/>
</dbReference>
<protein>
    <submittedName>
        <fullName evidence="4">Nitrogen regulatory protein</fullName>
    </submittedName>
</protein>
<feature type="domain" description="PTS EIIA type-2" evidence="3">
    <location>
        <begin position="5"/>
        <end position="148"/>
    </location>
</feature>
<dbReference type="GO" id="GO:0030295">
    <property type="term" value="F:protein kinase activator activity"/>
    <property type="evidence" value="ECO:0007669"/>
    <property type="project" value="TreeGrafter"/>
</dbReference>
<dbReference type="GO" id="GO:0008982">
    <property type="term" value="F:protein-N(PI)-phosphohistidine-sugar phosphotransferase activity"/>
    <property type="evidence" value="ECO:0007669"/>
    <property type="project" value="InterPro"/>
</dbReference>
<evidence type="ECO:0000256" key="1">
    <source>
        <dbReference type="ARBA" id="ARBA00004496"/>
    </source>
</evidence>
<reference evidence="4" key="1">
    <citation type="journal article" date="2014" name="Int. J. Syst. Evol. Microbiol.">
        <title>Complete genome sequence of Corynebacterium casei LMG S-19264T (=DSM 44701T), isolated from a smear-ripened cheese.</title>
        <authorList>
            <consortium name="US DOE Joint Genome Institute (JGI-PGF)"/>
            <person name="Walter F."/>
            <person name="Albersmeier A."/>
            <person name="Kalinowski J."/>
            <person name="Ruckert C."/>
        </authorList>
    </citation>
    <scope>NUCLEOTIDE SEQUENCE</scope>
    <source>
        <strain evidence="4">VKM B-2555</strain>
    </source>
</reference>
<dbReference type="PROSITE" id="PS51094">
    <property type="entry name" value="PTS_EIIA_TYPE_2"/>
    <property type="match status" value="1"/>
</dbReference>
<organism evidence="4 5">
    <name type="scientific">Methylopila jiangsuensis</name>
    <dbReference type="NCBI Taxonomy" id="586230"/>
    <lineage>
        <taxon>Bacteria</taxon>
        <taxon>Pseudomonadati</taxon>
        <taxon>Pseudomonadota</taxon>
        <taxon>Alphaproteobacteria</taxon>
        <taxon>Hyphomicrobiales</taxon>
        <taxon>Methylopilaceae</taxon>
        <taxon>Methylopila</taxon>
    </lineage>
</organism>
<dbReference type="InterPro" id="IPR002178">
    <property type="entry name" value="PTS_EIIA_type-2_dom"/>
</dbReference>
<dbReference type="Proteomes" id="UP001143364">
    <property type="component" value="Unassembled WGS sequence"/>
</dbReference>
<keyword evidence="5" id="KW-1185">Reference proteome</keyword>